<feature type="compositionally biased region" description="Acidic residues" evidence="1">
    <location>
        <begin position="473"/>
        <end position="500"/>
    </location>
</feature>
<feature type="region of interest" description="Disordered" evidence="1">
    <location>
        <begin position="229"/>
        <end position="266"/>
    </location>
</feature>
<dbReference type="Proteomes" id="UP001285441">
    <property type="component" value="Unassembled WGS sequence"/>
</dbReference>
<feature type="compositionally biased region" description="Low complexity" evidence="1">
    <location>
        <begin position="281"/>
        <end position="295"/>
    </location>
</feature>
<feature type="region of interest" description="Disordered" evidence="1">
    <location>
        <begin position="50"/>
        <end position="78"/>
    </location>
</feature>
<reference evidence="2" key="2">
    <citation type="submission" date="2023-06" db="EMBL/GenBank/DDBJ databases">
        <authorList>
            <consortium name="Lawrence Berkeley National Laboratory"/>
            <person name="Haridas S."/>
            <person name="Hensen N."/>
            <person name="Bonometti L."/>
            <person name="Westerberg I."/>
            <person name="Brannstrom I.O."/>
            <person name="Guillou S."/>
            <person name="Cros-Aarteil S."/>
            <person name="Calhoun S."/>
            <person name="Kuo A."/>
            <person name="Mondo S."/>
            <person name="Pangilinan J."/>
            <person name="Riley R."/>
            <person name="LaButti K."/>
            <person name="Andreopoulos B."/>
            <person name="Lipzen A."/>
            <person name="Chen C."/>
            <person name="Yanf M."/>
            <person name="Daum C."/>
            <person name="Ng V."/>
            <person name="Clum A."/>
            <person name="Steindorff A."/>
            <person name="Ohm R."/>
            <person name="Martin F."/>
            <person name="Silar P."/>
            <person name="Natvig D."/>
            <person name="Lalanne C."/>
            <person name="Gautier V."/>
            <person name="Ament-velasquez S.L."/>
            <person name="Kruys A."/>
            <person name="Hutchinson M.I."/>
            <person name="Powell A.J."/>
            <person name="Barry K."/>
            <person name="Miller A.N."/>
            <person name="Grigoriev I.V."/>
            <person name="Debuchy R."/>
            <person name="Gladieux P."/>
            <person name="Thoren M.H."/>
            <person name="Johannesson H."/>
        </authorList>
    </citation>
    <scope>NUCLEOTIDE SEQUENCE</scope>
    <source>
        <strain evidence="2">CBS 232.78</strain>
    </source>
</reference>
<proteinExistence type="predicted"/>
<feature type="compositionally biased region" description="Polar residues" evidence="1">
    <location>
        <begin position="172"/>
        <end position="184"/>
    </location>
</feature>
<dbReference type="AlphaFoldDB" id="A0AAE0NNZ2"/>
<accession>A0AAE0NNZ2</accession>
<evidence type="ECO:0000313" key="2">
    <source>
        <dbReference type="EMBL" id="KAK3384899.1"/>
    </source>
</evidence>
<gene>
    <name evidence="2" type="ORF">B0H63DRAFT_448999</name>
</gene>
<feature type="region of interest" description="Disordered" evidence="1">
    <location>
        <begin position="450"/>
        <end position="534"/>
    </location>
</feature>
<feature type="region of interest" description="Disordered" evidence="1">
    <location>
        <begin position="123"/>
        <end position="193"/>
    </location>
</feature>
<feature type="compositionally biased region" description="Low complexity" evidence="1">
    <location>
        <begin position="132"/>
        <end position="145"/>
    </location>
</feature>
<comment type="caution">
    <text evidence="2">The sequence shown here is derived from an EMBL/GenBank/DDBJ whole genome shotgun (WGS) entry which is preliminary data.</text>
</comment>
<name>A0AAE0NNZ2_9PEZI</name>
<protein>
    <submittedName>
        <fullName evidence="2">Uncharacterized protein</fullName>
    </submittedName>
</protein>
<evidence type="ECO:0000313" key="3">
    <source>
        <dbReference type="Proteomes" id="UP001285441"/>
    </source>
</evidence>
<dbReference type="EMBL" id="JAULSW010000004">
    <property type="protein sequence ID" value="KAK3384899.1"/>
    <property type="molecule type" value="Genomic_DNA"/>
</dbReference>
<organism evidence="2 3">
    <name type="scientific">Podospora didyma</name>
    <dbReference type="NCBI Taxonomy" id="330526"/>
    <lineage>
        <taxon>Eukaryota</taxon>
        <taxon>Fungi</taxon>
        <taxon>Dikarya</taxon>
        <taxon>Ascomycota</taxon>
        <taxon>Pezizomycotina</taxon>
        <taxon>Sordariomycetes</taxon>
        <taxon>Sordariomycetidae</taxon>
        <taxon>Sordariales</taxon>
        <taxon>Podosporaceae</taxon>
        <taxon>Podospora</taxon>
    </lineage>
</organism>
<feature type="region of interest" description="Disordered" evidence="1">
    <location>
        <begin position="281"/>
        <end position="300"/>
    </location>
</feature>
<evidence type="ECO:0000256" key="1">
    <source>
        <dbReference type="SAM" id="MobiDB-lite"/>
    </source>
</evidence>
<feature type="region of interest" description="Disordered" evidence="1">
    <location>
        <begin position="403"/>
        <end position="425"/>
    </location>
</feature>
<reference evidence="2" key="1">
    <citation type="journal article" date="2023" name="Mol. Phylogenet. Evol.">
        <title>Genome-scale phylogeny and comparative genomics of the fungal order Sordariales.</title>
        <authorList>
            <person name="Hensen N."/>
            <person name="Bonometti L."/>
            <person name="Westerberg I."/>
            <person name="Brannstrom I.O."/>
            <person name="Guillou S."/>
            <person name="Cros-Aarteil S."/>
            <person name="Calhoun S."/>
            <person name="Haridas S."/>
            <person name="Kuo A."/>
            <person name="Mondo S."/>
            <person name="Pangilinan J."/>
            <person name="Riley R."/>
            <person name="LaButti K."/>
            <person name="Andreopoulos B."/>
            <person name="Lipzen A."/>
            <person name="Chen C."/>
            <person name="Yan M."/>
            <person name="Daum C."/>
            <person name="Ng V."/>
            <person name="Clum A."/>
            <person name="Steindorff A."/>
            <person name="Ohm R.A."/>
            <person name="Martin F."/>
            <person name="Silar P."/>
            <person name="Natvig D.O."/>
            <person name="Lalanne C."/>
            <person name="Gautier V."/>
            <person name="Ament-Velasquez S.L."/>
            <person name="Kruys A."/>
            <person name="Hutchinson M.I."/>
            <person name="Powell A.J."/>
            <person name="Barry K."/>
            <person name="Miller A.N."/>
            <person name="Grigoriev I.V."/>
            <person name="Debuchy R."/>
            <person name="Gladieux P."/>
            <person name="Hiltunen Thoren M."/>
            <person name="Johannesson H."/>
        </authorList>
    </citation>
    <scope>NUCLEOTIDE SEQUENCE</scope>
    <source>
        <strain evidence="2">CBS 232.78</strain>
    </source>
</reference>
<keyword evidence="3" id="KW-1185">Reference proteome</keyword>
<feature type="compositionally biased region" description="Basic and acidic residues" evidence="1">
    <location>
        <begin position="501"/>
        <end position="515"/>
    </location>
</feature>
<sequence>MIPTLEQEYELRKANKRISLEECYRQAREQATSWLSTMPTDCCSPCAGTPDAPPTVQPSGQEDREASVVESEYEAQRRDHRENFKRLWEQEQAEKAAQPRRHQESMLKRISIAVVRSVNADWSGSSASGVHSLASERSGSSASGSPIGRPNYPILLAPKQHRPPSPPCIPPVTSTRLSPESPSRNHAGDTQAGDFRVKCEPEHSHAMDASSERCHVGPSLIHMDAREDDAGAAPRCQPTPPASQQGVDTEEVASAAAHWGATPPASQRRIDVEQDIANATAPWQATPPTSQPSSSRGALSAGLPDFAPLLVSPSSTQQVMDGLLEAMRRRLDDGEVASFEILYLLIMELFEGMNLHVSKFTQDMEEIKRKQNDLVKRSEAVGLSGDRTREGCTNACEELMPSVETAEEEEEERGAHVDQGDDDDDYHVKVEFEESAVEYDNRRFAKMEGSPVQVQFEAGERTSPECIEIQDDRSEDESEEESSEEEDDDNDSDYHGEEDDYRVIRPKVESKDRKVASRKRRASRPAGDRVAKKPAPWVRMVSVIPNPHLAKQAEQLVRVRKYRTGGSLNPFVID</sequence>